<feature type="region of interest" description="Disordered" evidence="1">
    <location>
        <begin position="617"/>
        <end position="643"/>
    </location>
</feature>
<dbReference type="PROSITE" id="PS50011">
    <property type="entry name" value="PROTEIN_KINASE_DOM"/>
    <property type="match status" value="2"/>
</dbReference>
<protein>
    <submittedName>
        <fullName evidence="3">Kinase-like domain-containing protein</fullName>
    </submittedName>
</protein>
<feature type="domain" description="Protein kinase" evidence="2">
    <location>
        <begin position="341"/>
        <end position="602"/>
    </location>
</feature>
<dbReference type="Gene3D" id="1.10.510.10">
    <property type="entry name" value="Transferase(Phosphotransferase) domain 1"/>
    <property type="match status" value="4"/>
</dbReference>
<dbReference type="AlphaFoldDB" id="A0A9P6HPN3"/>
<reference evidence="3" key="1">
    <citation type="journal article" date="2020" name="Nat. Commun.">
        <title>Large-scale genome sequencing of mycorrhizal fungi provides insights into the early evolution of symbiotic traits.</title>
        <authorList>
            <person name="Miyauchi S."/>
            <person name="Kiss E."/>
            <person name="Kuo A."/>
            <person name="Drula E."/>
            <person name="Kohler A."/>
            <person name="Sanchez-Garcia M."/>
            <person name="Morin E."/>
            <person name="Andreopoulos B."/>
            <person name="Barry K.W."/>
            <person name="Bonito G."/>
            <person name="Buee M."/>
            <person name="Carver A."/>
            <person name="Chen C."/>
            <person name="Cichocki N."/>
            <person name="Clum A."/>
            <person name="Culley D."/>
            <person name="Crous P.W."/>
            <person name="Fauchery L."/>
            <person name="Girlanda M."/>
            <person name="Hayes R.D."/>
            <person name="Keri Z."/>
            <person name="LaButti K."/>
            <person name="Lipzen A."/>
            <person name="Lombard V."/>
            <person name="Magnuson J."/>
            <person name="Maillard F."/>
            <person name="Murat C."/>
            <person name="Nolan M."/>
            <person name="Ohm R.A."/>
            <person name="Pangilinan J."/>
            <person name="Pereira M.F."/>
            <person name="Perotto S."/>
            <person name="Peter M."/>
            <person name="Pfister S."/>
            <person name="Riley R."/>
            <person name="Sitrit Y."/>
            <person name="Stielow J.B."/>
            <person name="Szollosi G."/>
            <person name="Zifcakova L."/>
            <person name="Stursova M."/>
            <person name="Spatafora J.W."/>
            <person name="Tedersoo L."/>
            <person name="Vaario L.M."/>
            <person name="Yamada A."/>
            <person name="Yan M."/>
            <person name="Wang P."/>
            <person name="Xu J."/>
            <person name="Bruns T."/>
            <person name="Baldrian P."/>
            <person name="Vilgalys R."/>
            <person name="Dunand C."/>
            <person name="Henrissat B."/>
            <person name="Grigoriev I.V."/>
            <person name="Hibbett D."/>
            <person name="Nagy L.G."/>
            <person name="Martin F.M."/>
        </authorList>
    </citation>
    <scope>NUCLEOTIDE SEQUENCE</scope>
    <source>
        <strain evidence="3">UH-Tt-Lm1</strain>
    </source>
</reference>
<organism evidence="3 4">
    <name type="scientific">Thelephora terrestris</name>
    <dbReference type="NCBI Taxonomy" id="56493"/>
    <lineage>
        <taxon>Eukaryota</taxon>
        <taxon>Fungi</taxon>
        <taxon>Dikarya</taxon>
        <taxon>Basidiomycota</taxon>
        <taxon>Agaricomycotina</taxon>
        <taxon>Agaricomycetes</taxon>
        <taxon>Thelephorales</taxon>
        <taxon>Thelephoraceae</taxon>
        <taxon>Thelephora</taxon>
    </lineage>
</organism>
<keyword evidence="3" id="KW-0418">Kinase</keyword>
<dbReference type="GO" id="GO:0004674">
    <property type="term" value="F:protein serine/threonine kinase activity"/>
    <property type="evidence" value="ECO:0007669"/>
    <property type="project" value="TreeGrafter"/>
</dbReference>
<dbReference type="InterPro" id="IPR011009">
    <property type="entry name" value="Kinase-like_dom_sf"/>
</dbReference>
<dbReference type="Proteomes" id="UP000736335">
    <property type="component" value="Unassembled WGS sequence"/>
</dbReference>
<dbReference type="InterPro" id="IPR001245">
    <property type="entry name" value="Ser-Thr/Tyr_kinase_cat_dom"/>
</dbReference>
<keyword evidence="4" id="KW-1185">Reference proteome</keyword>
<reference evidence="3" key="2">
    <citation type="submission" date="2020-11" db="EMBL/GenBank/DDBJ databases">
        <authorList>
            <consortium name="DOE Joint Genome Institute"/>
            <person name="Kuo A."/>
            <person name="Miyauchi S."/>
            <person name="Kiss E."/>
            <person name="Drula E."/>
            <person name="Kohler A."/>
            <person name="Sanchez-Garcia M."/>
            <person name="Andreopoulos B."/>
            <person name="Barry K.W."/>
            <person name="Bonito G."/>
            <person name="Buee M."/>
            <person name="Carver A."/>
            <person name="Chen C."/>
            <person name="Cichocki N."/>
            <person name="Clum A."/>
            <person name="Culley D."/>
            <person name="Crous P.W."/>
            <person name="Fauchery L."/>
            <person name="Girlanda M."/>
            <person name="Hayes R."/>
            <person name="Keri Z."/>
            <person name="Labutti K."/>
            <person name="Lipzen A."/>
            <person name="Lombard V."/>
            <person name="Magnuson J."/>
            <person name="Maillard F."/>
            <person name="Morin E."/>
            <person name="Murat C."/>
            <person name="Nolan M."/>
            <person name="Ohm R."/>
            <person name="Pangilinan J."/>
            <person name="Pereira M."/>
            <person name="Perotto S."/>
            <person name="Peter M."/>
            <person name="Riley R."/>
            <person name="Sitrit Y."/>
            <person name="Stielow B."/>
            <person name="Szollosi G."/>
            <person name="Zifcakova L."/>
            <person name="Stursova M."/>
            <person name="Spatafora J.W."/>
            <person name="Tedersoo L."/>
            <person name="Vaario L.-M."/>
            <person name="Yamada A."/>
            <person name="Yan M."/>
            <person name="Wang P."/>
            <person name="Xu J."/>
            <person name="Bruns T."/>
            <person name="Baldrian P."/>
            <person name="Vilgalys R."/>
            <person name="Henrissat B."/>
            <person name="Grigoriev I.V."/>
            <person name="Hibbett D."/>
            <person name="Nagy L.G."/>
            <person name="Martin F.M."/>
        </authorList>
    </citation>
    <scope>NUCLEOTIDE SEQUENCE</scope>
    <source>
        <strain evidence="3">UH-Tt-Lm1</strain>
    </source>
</reference>
<feature type="non-terminal residue" evidence="3">
    <location>
        <position position="1"/>
    </location>
</feature>
<dbReference type="InterPro" id="IPR051681">
    <property type="entry name" value="Ser/Thr_Kinases-Pseudokinases"/>
</dbReference>
<evidence type="ECO:0000256" key="1">
    <source>
        <dbReference type="SAM" id="MobiDB-lite"/>
    </source>
</evidence>
<accession>A0A9P6HPN3</accession>
<name>A0A9P6HPN3_9AGAM</name>
<dbReference type="GO" id="GO:0005524">
    <property type="term" value="F:ATP binding"/>
    <property type="evidence" value="ECO:0007669"/>
    <property type="project" value="UniProtKB-KW"/>
</dbReference>
<dbReference type="SUPFAM" id="SSF56112">
    <property type="entry name" value="Protein kinase-like (PK-like)"/>
    <property type="match status" value="3"/>
</dbReference>
<dbReference type="InterPro" id="IPR000719">
    <property type="entry name" value="Prot_kinase_dom"/>
</dbReference>
<keyword evidence="3" id="KW-0808">Transferase</keyword>
<dbReference type="OrthoDB" id="10252171at2759"/>
<feature type="domain" description="Protein kinase" evidence="2">
    <location>
        <begin position="1"/>
        <end position="202"/>
    </location>
</feature>
<proteinExistence type="predicted"/>
<comment type="caution">
    <text evidence="3">The sequence shown here is derived from an EMBL/GenBank/DDBJ whole genome shotgun (WGS) entry which is preliminary data.</text>
</comment>
<evidence type="ECO:0000313" key="4">
    <source>
        <dbReference type="Proteomes" id="UP000736335"/>
    </source>
</evidence>
<dbReference type="Pfam" id="PF07714">
    <property type="entry name" value="PK_Tyr_Ser-Thr"/>
    <property type="match status" value="4"/>
</dbReference>
<sequence length="865" mass="98179">QVIKWKRLMHPNLVPFLGVTNMPIHIVSAWIPGVRLHEYITNHPETYWLDIVIGIANGLDYLHSQEMVHGDLGGPKVVVDNFGRPYITEPDLSSLFPKRLPSQINSCMRWAEPNFWPTRKSDIFSFAMVMVEVFTGQVPFFPESDPVARLAVERGERPERPIHADLTDGLWALMKKCWDQDPLRRPTILEVLGILRDWSVFLSLDFALLDPETLVRLGEDFVRALPAATQGPPRSQMEEGWVDLICDTISRAGTPPTSLSSQDVAVLAETPYCGSVSALLSCGICGLDLVSTPSFVDCRLQRLESQKMSDKERGKFLNELCRICSQHCVIPKSMHIADGLNDATEVEYMGGSSRVSRSTYGEHQLAVKALNMRAQDLEFGPVRSVSGFCREVVAWKHLRHPNILPLLGVTFSKEKLWMISEWMDNGNVNEFIRKDPDANRTALANILINKDRRACIVDFGLTTVTGVGVQSHSGTSPTSTISDDSLMPFVAGGTQRWMSPELLDPIQFGITEPEGDRPTRQSDCYTLGMVIYEILCGAVPFEEIPAGYQVVDAILRGRRPEKPEGAARLGFKDELWTIVEQCWRENRDERPRVEEILSSPSAQLQRFSRSSFEARYSHNPPAESATGPIGMFSRKAQQPDHEPSHNVLKQLNRLRKSSGRFPNQLINLLSREEYEDPSFFESVRDEDRAWLVEYLDKCFPEEIIRWKRLVHPNIVPFLGITLEPIHIVSAWRPGVTLDKYTTDHPGANRLDLVFRCMRWAEPGFRLPWEKADVFSFAMVMVEVFTGRVPFFPESDSVARSAVNRGERPERPAHTGLTDKLWELIEQCWHEDPAKRPKMSWVSGVLRDWSVFLFSRRPSAHRDAII</sequence>
<evidence type="ECO:0000259" key="2">
    <source>
        <dbReference type="PROSITE" id="PS50011"/>
    </source>
</evidence>
<gene>
    <name evidence="3" type="ORF">BJ322DRAFT_983645</name>
</gene>
<evidence type="ECO:0000313" key="3">
    <source>
        <dbReference type="EMBL" id="KAF9791978.1"/>
    </source>
</evidence>
<dbReference type="PANTHER" id="PTHR44329">
    <property type="entry name" value="SERINE/THREONINE-PROTEIN KINASE TNNI3K-RELATED"/>
    <property type="match status" value="1"/>
</dbReference>
<feature type="non-terminal residue" evidence="3">
    <location>
        <position position="865"/>
    </location>
</feature>
<dbReference type="EMBL" id="WIUZ02000001">
    <property type="protein sequence ID" value="KAF9791978.1"/>
    <property type="molecule type" value="Genomic_DNA"/>
</dbReference>